<evidence type="ECO:0000313" key="1">
    <source>
        <dbReference type="EMBL" id="DAG89106.1"/>
    </source>
</evidence>
<reference evidence="1" key="1">
    <citation type="journal article" date="2021" name="Proc. Natl. Acad. Sci. U.S.A.">
        <title>A Catalog of Tens of Thousands of Viruses from Human Metagenomes Reveals Hidden Associations with Chronic Diseases.</title>
        <authorList>
            <person name="Tisza M.J."/>
            <person name="Buck C.B."/>
        </authorList>
    </citation>
    <scope>NUCLEOTIDE SEQUENCE</scope>
    <source>
        <strain evidence="1">CtfgE36</strain>
    </source>
</reference>
<organism evidence="1">
    <name type="scientific">Ackermannviridae sp</name>
    <dbReference type="NCBI Taxonomy" id="2831612"/>
    <lineage>
        <taxon>Viruses</taxon>
        <taxon>Duplodnaviria</taxon>
        <taxon>Heunggongvirae</taxon>
        <taxon>Uroviricota</taxon>
        <taxon>Caudoviricetes</taxon>
        <taxon>Pantevenvirales</taxon>
        <taxon>Ackermannviridae</taxon>
    </lineage>
</organism>
<protein>
    <submittedName>
        <fullName evidence="1">Uncharacterized protein</fullName>
    </submittedName>
</protein>
<name>A0A8S5VK36_9CAUD</name>
<sequence length="60" mass="6872">MRWKRAVTDKPPLIRRCGGTFPQGGRQKYSGQSLFEWLPAFLFWREDGANAARGCPTETQ</sequence>
<accession>A0A8S5VK36</accession>
<proteinExistence type="predicted"/>
<dbReference type="EMBL" id="BK035253">
    <property type="protein sequence ID" value="DAG89106.1"/>
    <property type="molecule type" value="Genomic_DNA"/>
</dbReference>